<dbReference type="EMBL" id="JAGZGG010000014">
    <property type="protein sequence ID" value="MBS5332337.1"/>
    <property type="molecule type" value="Genomic_DNA"/>
</dbReference>
<feature type="transmembrane region" description="Helical" evidence="1">
    <location>
        <begin position="500"/>
        <end position="523"/>
    </location>
</feature>
<protein>
    <submittedName>
        <fullName evidence="2">Uncharacterized protein</fullName>
    </submittedName>
</protein>
<feature type="transmembrane region" description="Helical" evidence="1">
    <location>
        <begin position="535"/>
        <end position="555"/>
    </location>
</feature>
<dbReference type="Proteomes" id="UP000759273">
    <property type="component" value="Unassembled WGS sequence"/>
</dbReference>
<feature type="transmembrane region" description="Helical" evidence="1">
    <location>
        <begin position="122"/>
        <end position="140"/>
    </location>
</feature>
<keyword evidence="1" id="KW-0812">Transmembrane</keyword>
<keyword evidence="1" id="KW-1133">Transmembrane helix</keyword>
<evidence type="ECO:0000313" key="2">
    <source>
        <dbReference type="EMBL" id="MBS5332337.1"/>
    </source>
</evidence>
<organism evidence="2 3">
    <name type="scientific">Subdoligranulum variabile</name>
    <dbReference type="NCBI Taxonomy" id="214851"/>
    <lineage>
        <taxon>Bacteria</taxon>
        <taxon>Bacillati</taxon>
        <taxon>Bacillota</taxon>
        <taxon>Clostridia</taxon>
        <taxon>Eubacteriales</taxon>
        <taxon>Oscillospiraceae</taxon>
        <taxon>Subdoligranulum</taxon>
    </lineage>
</organism>
<name>A0A943DDB1_9FIRM</name>
<proteinExistence type="predicted"/>
<keyword evidence="1" id="KW-0472">Membrane</keyword>
<gene>
    <name evidence="2" type="ORF">KHY36_07405</name>
</gene>
<feature type="transmembrane region" description="Helical" evidence="1">
    <location>
        <begin position="232"/>
        <end position="253"/>
    </location>
</feature>
<evidence type="ECO:0000256" key="1">
    <source>
        <dbReference type="SAM" id="Phobius"/>
    </source>
</evidence>
<comment type="caution">
    <text evidence="2">The sequence shown here is derived from an EMBL/GenBank/DDBJ whole genome shotgun (WGS) entry which is preliminary data.</text>
</comment>
<dbReference type="AlphaFoldDB" id="A0A943DDB1"/>
<feature type="transmembrane region" description="Helical" evidence="1">
    <location>
        <begin position="202"/>
        <end position="220"/>
    </location>
</feature>
<feature type="transmembrane region" description="Helical" evidence="1">
    <location>
        <begin position="89"/>
        <end position="110"/>
    </location>
</feature>
<feature type="transmembrane region" description="Helical" evidence="1">
    <location>
        <begin position="152"/>
        <end position="172"/>
    </location>
</feature>
<feature type="transmembrane region" description="Helical" evidence="1">
    <location>
        <begin position="464"/>
        <end position="488"/>
    </location>
</feature>
<reference evidence="2" key="1">
    <citation type="submission" date="2021-02" db="EMBL/GenBank/DDBJ databases">
        <title>Infant gut strain persistence is associated with maternal origin, phylogeny, and functional potential including surface adhesion and iron acquisition.</title>
        <authorList>
            <person name="Lou Y.C."/>
        </authorList>
    </citation>
    <scope>NUCLEOTIDE SEQUENCE</scope>
    <source>
        <strain evidence="2">L3_101_000M1_dasL3_101_000M1_concoct_87</strain>
    </source>
</reference>
<sequence length="567" mass="62659">MKNLHKKQLRLSRRGFWLVCALLVCLRLALTSFQQAYTWVGGAPLDDELMFRAAQNITAGEWLGAYDYLTLSKAMFFPVWLALLHALHLPYLVAGAALWCGAALLAAFAFSPLWRKKRPEQGRVLTLALFAALAFLPSSWAAYTLRVYRDNIFPALCLYFFAGMAGMALRAVFEKDKPLWPWLAAAGAGLACGYLDREDAGLFLLPFAAAATVIVAVVLVGKRRWKALAEQVIPYAMLGVGVLTFCTLNYTHYGVFALSDFSEGSFAAAMGAMMRVDTDSDKPYLSVPADAREKIYEAVPELKPIAYWLEEDAQMENDFRDPGLDDYRAGSFYWAIRRAAQYEGIYADAQTAANYWQTVADKINAACDAGTLPSRTGKRVATSQPITAAYVPATLAETWNGFRHVLGFRDCAPYEALRSIGTDDDIAAWSGYLHCGFNAAANAGEDTPYYSPYQRAVFAVMQGWAWVYGVVLTVCVFCAVVFQLMKLLSCLRKKCMAETVVPWLLLFGIFGIALLRCAMIAFVEVSSFGIGTSTMYLAPVHPLLVLYVFAGLFLYGRPISAKRKDNA</sequence>
<accession>A0A943DDB1</accession>
<evidence type="ECO:0000313" key="3">
    <source>
        <dbReference type="Proteomes" id="UP000759273"/>
    </source>
</evidence>